<comment type="pathway">
    <text evidence="5">Cofactor biosynthesis; tetrahydrofolate biosynthesis; 2-amino-4-hydroxy-6-hydroxymethyl-7,8-dihydropteridine diphosphate from 7,8-dihydroneopterin triphosphate: step 4/4.</text>
</comment>
<dbReference type="InterPro" id="IPR011005">
    <property type="entry name" value="Dihydropteroate_synth-like_sf"/>
</dbReference>
<protein>
    <recommendedName>
        <fullName evidence="15">Pterin-binding domain-containing protein</fullName>
    </recommendedName>
</protein>
<comment type="cofactor">
    <cofactor evidence="3">
        <name>Mg(2+)</name>
        <dbReference type="ChEBI" id="CHEBI:18420"/>
    </cofactor>
</comment>
<dbReference type="PROSITE" id="PS50972">
    <property type="entry name" value="PTERIN_BINDING"/>
    <property type="match status" value="1"/>
</dbReference>
<evidence type="ECO:0000313" key="16">
    <source>
        <dbReference type="EMBL" id="CRZ11853.1"/>
    </source>
</evidence>
<evidence type="ECO:0000259" key="15">
    <source>
        <dbReference type="PROSITE" id="PS50972"/>
    </source>
</evidence>
<dbReference type="Gene3D" id="3.20.20.20">
    <property type="entry name" value="Dihydropteroate synthase-like"/>
    <property type="match status" value="1"/>
</dbReference>
<dbReference type="Gene3D" id="3.30.70.560">
    <property type="entry name" value="7,8-Dihydro-6-hydroxymethylpterin-pyrophosphokinase HPPK"/>
    <property type="match status" value="1"/>
</dbReference>
<evidence type="ECO:0000256" key="6">
    <source>
        <dbReference type="ARBA" id="ARBA00009951"/>
    </source>
</evidence>
<comment type="similarity">
    <text evidence="6">In the C-terminal section; belongs to the DHPS family.</text>
</comment>
<dbReference type="InterPro" id="IPR000550">
    <property type="entry name" value="Hppk"/>
</dbReference>
<keyword evidence="8" id="KW-0479">Metal-binding</keyword>
<evidence type="ECO:0000256" key="4">
    <source>
        <dbReference type="ARBA" id="ARBA00004763"/>
    </source>
</evidence>
<evidence type="ECO:0000256" key="13">
    <source>
        <dbReference type="ARBA" id="ARBA00022909"/>
    </source>
</evidence>
<dbReference type="GO" id="GO:0004156">
    <property type="term" value="F:dihydropteroate synthase activity"/>
    <property type="evidence" value="ECO:0007669"/>
    <property type="project" value="UniProtKB-EC"/>
</dbReference>
<dbReference type="FunFam" id="3.20.20.20:FF:000006">
    <property type="entry name" value="Dihydropteroate synthase"/>
    <property type="match status" value="1"/>
</dbReference>
<evidence type="ECO:0000256" key="2">
    <source>
        <dbReference type="ARBA" id="ARBA00000198"/>
    </source>
</evidence>
<evidence type="ECO:0000256" key="9">
    <source>
        <dbReference type="ARBA" id="ARBA00022741"/>
    </source>
</evidence>
<reference evidence="16" key="1">
    <citation type="submission" date="2015-04" db="EMBL/GenBank/DDBJ databases">
        <title>The genome sequence of the plant pathogenic Rhizarian Plasmodiophora brassicae reveals insights in its biotrophic life cycle and the origin of chitin synthesis.</title>
        <authorList>
            <person name="Schwelm A."/>
            <person name="Fogelqvist J."/>
            <person name="Knaust A."/>
            <person name="Julke S."/>
            <person name="Lilja T."/>
            <person name="Dhandapani V."/>
            <person name="Bonilla-Rosso G."/>
            <person name="Karlsson M."/>
            <person name="Shevchenko A."/>
            <person name="Choi S.R."/>
            <person name="Kim H.G."/>
            <person name="Park J.Y."/>
            <person name="Lim Y.P."/>
            <person name="Ludwig-Muller J."/>
            <person name="Dixelius C."/>
        </authorList>
    </citation>
    <scope>NUCLEOTIDE SEQUENCE</scope>
    <source>
        <tissue evidence="16">Potato root galls</tissue>
    </source>
</reference>
<dbReference type="GO" id="GO:0003848">
    <property type="term" value="F:2-amino-4-hydroxy-6-hydroxymethyldihydropteridine diphosphokinase activity"/>
    <property type="evidence" value="ECO:0007669"/>
    <property type="project" value="UniProtKB-EC"/>
</dbReference>
<evidence type="ECO:0000256" key="11">
    <source>
        <dbReference type="ARBA" id="ARBA00022840"/>
    </source>
</evidence>
<evidence type="ECO:0000256" key="10">
    <source>
        <dbReference type="ARBA" id="ARBA00022777"/>
    </source>
</evidence>
<comment type="pathway">
    <text evidence="4">Cofactor biosynthesis; tetrahydrofolate biosynthesis; 7,8-dihydrofolate from 2-amino-4-hydroxy-6-hydroxymethyl-7,8-dihydropteridine diphosphate and 4-aminobenzoate: step 1/2.</text>
</comment>
<keyword evidence="11" id="KW-0067">ATP-binding</keyword>
<comment type="catalytic activity">
    <reaction evidence="1">
        <text>(7,8-dihydropterin-6-yl)methyl diphosphate + 4-aminobenzoate = 7,8-dihydropteroate + diphosphate</text>
        <dbReference type="Rhea" id="RHEA:19949"/>
        <dbReference type="ChEBI" id="CHEBI:17836"/>
        <dbReference type="ChEBI" id="CHEBI:17839"/>
        <dbReference type="ChEBI" id="CHEBI:33019"/>
        <dbReference type="ChEBI" id="CHEBI:72950"/>
        <dbReference type="EC" id="2.5.1.15"/>
    </reaction>
</comment>
<dbReference type="InterPro" id="IPR035907">
    <property type="entry name" value="Hppk_sf"/>
</dbReference>
<dbReference type="PANTHER" id="PTHR20941:SF1">
    <property type="entry name" value="FOLIC ACID SYNTHESIS PROTEIN FOL1"/>
    <property type="match status" value="1"/>
</dbReference>
<dbReference type="InterPro" id="IPR000489">
    <property type="entry name" value="Pterin-binding_dom"/>
</dbReference>
<evidence type="ECO:0000256" key="3">
    <source>
        <dbReference type="ARBA" id="ARBA00001946"/>
    </source>
</evidence>
<dbReference type="GO" id="GO:0046654">
    <property type="term" value="P:tetrahydrofolate biosynthetic process"/>
    <property type="evidence" value="ECO:0007669"/>
    <property type="project" value="UniProtKB-UniPathway"/>
</dbReference>
<dbReference type="Pfam" id="PF01288">
    <property type="entry name" value="HPPK"/>
    <property type="match status" value="1"/>
</dbReference>
<dbReference type="GO" id="GO:0005524">
    <property type="term" value="F:ATP binding"/>
    <property type="evidence" value="ECO:0007669"/>
    <property type="project" value="UniProtKB-KW"/>
</dbReference>
<evidence type="ECO:0000256" key="8">
    <source>
        <dbReference type="ARBA" id="ARBA00022723"/>
    </source>
</evidence>
<keyword evidence="10" id="KW-0418">Kinase</keyword>
<dbReference type="EMBL" id="HACM01011411">
    <property type="protein sequence ID" value="CRZ11853.1"/>
    <property type="molecule type" value="Transcribed_RNA"/>
</dbReference>
<dbReference type="GO" id="GO:0016301">
    <property type="term" value="F:kinase activity"/>
    <property type="evidence" value="ECO:0007669"/>
    <property type="project" value="UniProtKB-KW"/>
</dbReference>
<proteinExistence type="inferred from homology"/>
<evidence type="ECO:0000256" key="1">
    <source>
        <dbReference type="ARBA" id="ARBA00000012"/>
    </source>
</evidence>
<dbReference type="GO" id="GO:0005740">
    <property type="term" value="C:mitochondrial envelope"/>
    <property type="evidence" value="ECO:0007669"/>
    <property type="project" value="TreeGrafter"/>
</dbReference>
<dbReference type="PROSITE" id="PS00794">
    <property type="entry name" value="HPPK"/>
    <property type="match status" value="1"/>
</dbReference>
<comment type="catalytic activity">
    <reaction evidence="2">
        <text>6-hydroxymethyl-7,8-dihydropterin + ATP = (7,8-dihydropterin-6-yl)methyl diphosphate + AMP + H(+)</text>
        <dbReference type="Rhea" id="RHEA:11412"/>
        <dbReference type="ChEBI" id="CHEBI:15378"/>
        <dbReference type="ChEBI" id="CHEBI:30616"/>
        <dbReference type="ChEBI" id="CHEBI:44841"/>
        <dbReference type="ChEBI" id="CHEBI:72950"/>
        <dbReference type="ChEBI" id="CHEBI:456215"/>
        <dbReference type="EC" id="2.7.6.3"/>
    </reaction>
</comment>
<keyword evidence="9" id="KW-0547">Nucleotide-binding</keyword>
<keyword evidence="14" id="KW-0511">Multifunctional enzyme</keyword>
<dbReference type="PANTHER" id="PTHR20941">
    <property type="entry name" value="FOLATE SYNTHESIS PROTEINS"/>
    <property type="match status" value="1"/>
</dbReference>
<dbReference type="CDD" id="cd00739">
    <property type="entry name" value="DHPS"/>
    <property type="match status" value="1"/>
</dbReference>
<keyword evidence="12" id="KW-0460">Magnesium</keyword>
<feature type="domain" description="Pterin-binding" evidence="15">
    <location>
        <begin position="175"/>
        <end position="427"/>
    </location>
</feature>
<dbReference type="InterPro" id="IPR045031">
    <property type="entry name" value="DHP_synth-like"/>
</dbReference>
<dbReference type="AlphaFoldDB" id="A0A0H5RD00"/>
<evidence type="ECO:0000256" key="12">
    <source>
        <dbReference type="ARBA" id="ARBA00022842"/>
    </source>
</evidence>
<sequence>MRSTIIALGSNVGNRLDNIKRALSAIKALPTTRITDTSFVYETDSWPAGTRQAKFLNSACRVDTLLPSQDLLYCLQRIEQQIGRRPSHERWGPREIDLDIIASGSLEMRTDRLVLPHPLAHRREFVLRPLADIDSRLRLPGQDRSVSDLLGDFPPSGIARVVPVGGSVWRLGSRTYVMGIVNVTPDSFSDGGLFSTTELAAQAAIIQWNSGADIVDIGGQSTRPGADMVSVDEELSRVIPVIKKLRLLSPLTLISVDTFHALVARRAVEAGAHMVNDVSGGTADPMMIETISRLEVPFVCMHMRGDPKTMSSLNTYADLHQEITDELNGRVNACLNAGVYRHNVIADPGVGFSKNSMQNVKLLARRPDWVWPSLIGPSRKRFLGEITGKLNPRDRDFGTAAALAASIAAGYDIVRVHNVPAAVDVCRVADSVWRRLDPPLPRSVADLSGRNAVALNPDV</sequence>
<dbReference type="NCBIfam" id="TIGR01498">
    <property type="entry name" value="folK"/>
    <property type="match status" value="1"/>
</dbReference>
<keyword evidence="7" id="KW-0808">Transferase</keyword>
<dbReference type="NCBIfam" id="TIGR01496">
    <property type="entry name" value="DHPS"/>
    <property type="match status" value="1"/>
</dbReference>
<dbReference type="PROSITE" id="PS00793">
    <property type="entry name" value="DHPS_2"/>
    <property type="match status" value="1"/>
</dbReference>
<name>A0A0H5RD00_9EUKA</name>
<dbReference type="Pfam" id="PF00809">
    <property type="entry name" value="Pterin_bind"/>
    <property type="match status" value="1"/>
</dbReference>
<dbReference type="InterPro" id="IPR006390">
    <property type="entry name" value="DHP_synth_dom"/>
</dbReference>
<accession>A0A0H5RD00</accession>
<evidence type="ECO:0000256" key="5">
    <source>
        <dbReference type="ARBA" id="ARBA00005051"/>
    </source>
</evidence>
<dbReference type="GO" id="GO:0046872">
    <property type="term" value="F:metal ion binding"/>
    <property type="evidence" value="ECO:0007669"/>
    <property type="project" value="UniProtKB-KW"/>
</dbReference>
<dbReference type="PROSITE" id="PS00792">
    <property type="entry name" value="DHPS_1"/>
    <property type="match status" value="1"/>
</dbReference>
<keyword evidence="13" id="KW-0289">Folate biosynthesis</keyword>
<organism evidence="16">
    <name type="scientific">Spongospora subterranea</name>
    <dbReference type="NCBI Taxonomy" id="70186"/>
    <lineage>
        <taxon>Eukaryota</taxon>
        <taxon>Sar</taxon>
        <taxon>Rhizaria</taxon>
        <taxon>Endomyxa</taxon>
        <taxon>Phytomyxea</taxon>
        <taxon>Plasmodiophorida</taxon>
        <taxon>Plasmodiophoridae</taxon>
        <taxon>Spongospora</taxon>
    </lineage>
</organism>
<evidence type="ECO:0000256" key="7">
    <source>
        <dbReference type="ARBA" id="ARBA00022679"/>
    </source>
</evidence>
<dbReference type="UniPathway" id="UPA00077">
    <property type="reaction ID" value="UER00155"/>
</dbReference>
<dbReference type="CDD" id="cd00483">
    <property type="entry name" value="HPPK"/>
    <property type="match status" value="1"/>
</dbReference>
<dbReference type="SUPFAM" id="SSF55083">
    <property type="entry name" value="6-hydroxymethyl-7,8-dihydropterin pyrophosphokinase, HPPK"/>
    <property type="match status" value="1"/>
</dbReference>
<dbReference type="GO" id="GO:0046656">
    <property type="term" value="P:folic acid biosynthetic process"/>
    <property type="evidence" value="ECO:0007669"/>
    <property type="project" value="UniProtKB-KW"/>
</dbReference>
<dbReference type="SUPFAM" id="SSF51717">
    <property type="entry name" value="Dihydropteroate synthetase-like"/>
    <property type="match status" value="1"/>
</dbReference>
<evidence type="ECO:0000256" key="14">
    <source>
        <dbReference type="ARBA" id="ARBA00023268"/>
    </source>
</evidence>